<keyword evidence="6" id="KW-0862">Zinc</keyword>
<protein>
    <recommendedName>
        <fullName evidence="7">RING-type domain-containing protein</fullName>
    </recommendedName>
</protein>
<evidence type="ECO:0000256" key="4">
    <source>
        <dbReference type="ARBA" id="ARBA00022771"/>
    </source>
</evidence>
<dbReference type="RefSeq" id="XP_026208885.1">
    <property type="nucleotide sequence ID" value="XM_026353100.2"/>
</dbReference>
<dbReference type="SUPFAM" id="SSF57850">
    <property type="entry name" value="RING/U-box"/>
    <property type="match status" value="2"/>
</dbReference>
<dbReference type="AlphaFoldDB" id="A0A3Q1H3F1"/>
<dbReference type="GO" id="GO:0016740">
    <property type="term" value="F:transferase activity"/>
    <property type="evidence" value="ECO:0007669"/>
    <property type="project" value="UniProtKB-KW"/>
</dbReference>
<accession>A0A3Q1H3F1</accession>
<keyword evidence="9" id="KW-1185">Reference proteome</keyword>
<evidence type="ECO:0000256" key="6">
    <source>
        <dbReference type="ARBA" id="ARBA00022833"/>
    </source>
</evidence>
<name>A0A3Q1H3F1_ANATE</name>
<keyword evidence="3" id="KW-0677">Repeat</keyword>
<feature type="domain" description="RING-type" evidence="7">
    <location>
        <begin position="148"/>
        <end position="374"/>
    </location>
</feature>
<sequence>MRAGCFSVCKQNTFFHSDNCEEAERSFTDKVYIKMFNRMWSRAAEETNHRSTEEPMDTEGNELLRIPVLHTEDDWLNILHYPTVPFDGRTMHPTFLYLPHPTICPIFSTSMFHSPSIETLPAIRDYSRTTTQEKCYDPQDSTLVFVDREDELDFLCEGFESLRALMSCGHAVTPMSLTNWCLRQLDQGKSRFVCGQSGCNSEWSYEEVCKMALLTPEERNHFEKTMVSNYTRRNGKPCPKCKSFVVRKNQSNLRVRCRVCPTNKGRTFKFCWQCLNEWKGPAPRSDRCENDGCTNESLKTLMTCPDAVFESVEGVTGCPSIRACPTCGILLQHDNTQCKNVVCPRCDVEFCFVCLKLTDDCWITSEENECIQCSSGVAPRQTSIPVWQ</sequence>
<keyword evidence="1" id="KW-0808">Transferase</keyword>
<dbReference type="InParanoid" id="A0A3Q1H3F1"/>
<reference evidence="8" key="1">
    <citation type="submission" date="2021-04" db="EMBL/GenBank/DDBJ databases">
        <authorList>
            <consortium name="Wellcome Sanger Institute Data Sharing"/>
        </authorList>
    </citation>
    <scope>NUCLEOTIDE SEQUENCE [LARGE SCALE GENOMIC DNA]</scope>
</reference>
<dbReference type="Ensembl" id="ENSATET00000002062.3">
    <property type="protein sequence ID" value="ENSATEP00000002039.3"/>
    <property type="gene ID" value="ENSATEG00000001456.3"/>
</dbReference>
<dbReference type="PROSITE" id="PS51873">
    <property type="entry name" value="TRIAD"/>
    <property type="match status" value="1"/>
</dbReference>
<dbReference type="Proteomes" id="UP000265040">
    <property type="component" value="Chromosome 18"/>
</dbReference>
<evidence type="ECO:0000259" key="7">
    <source>
        <dbReference type="PROSITE" id="PS51873"/>
    </source>
</evidence>
<dbReference type="GeneID" id="113157541"/>
<evidence type="ECO:0000313" key="9">
    <source>
        <dbReference type="Proteomes" id="UP000265040"/>
    </source>
</evidence>
<dbReference type="Gene3D" id="1.20.120.1750">
    <property type="match status" value="1"/>
</dbReference>
<dbReference type="GO" id="GO:0008270">
    <property type="term" value="F:zinc ion binding"/>
    <property type="evidence" value="ECO:0007669"/>
    <property type="project" value="UniProtKB-KW"/>
</dbReference>
<dbReference type="STRING" id="64144.ENSATEP00000002039"/>
<evidence type="ECO:0000256" key="3">
    <source>
        <dbReference type="ARBA" id="ARBA00022737"/>
    </source>
</evidence>
<dbReference type="InterPro" id="IPR044066">
    <property type="entry name" value="TRIAD_supradom"/>
</dbReference>
<organism evidence="8 9">
    <name type="scientific">Anabas testudineus</name>
    <name type="common">Climbing perch</name>
    <name type="synonym">Anthias testudineus</name>
    <dbReference type="NCBI Taxonomy" id="64144"/>
    <lineage>
        <taxon>Eukaryota</taxon>
        <taxon>Metazoa</taxon>
        <taxon>Chordata</taxon>
        <taxon>Craniata</taxon>
        <taxon>Vertebrata</taxon>
        <taxon>Euteleostomi</taxon>
        <taxon>Actinopterygii</taxon>
        <taxon>Neopterygii</taxon>
        <taxon>Teleostei</taxon>
        <taxon>Neoteleostei</taxon>
        <taxon>Acanthomorphata</taxon>
        <taxon>Anabantaria</taxon>
        <taxon>Anabantiformes</taxon>
        <taxon>Anabantoidei</taxon>
        <taxon>Anabantidae</taxon>
        <taxon>Anabas</taxon>
    </lineage>
</organism>
<keyword evidence="5" id="KW-0833">Ubl conjugation pathway</keyword>
<dbReference type="GeneTree" id="ENSGT00510000050415"/>
<reference evidence="8" key="2">
    <citation type="submission" date="2025-08" db="UniProtKB">
        <authorList>
            <consortium name="Ensembl"/>
        </authorList>
    </citation>
    <scope>IDENTIFICATION</scope>
</reference>
<proteinExistence type="predicted"/>
<evidence type="ECO:0000256" key="5">
    <source>
        <dbReference type="ARBA" id="ARBA00022786"/>
    </source>
</evidence>
<keyword evidence="4" id="KW-0863">Zinc-finger</keyword>
<evidence type="ECO:0000313" key="8">
    <source>
        <dbReference type="Ensembl" id="ENSATEP00000002039.3"/>
    </source>
</evidence>
<reference evidence="8" key="3">
    <citation type="submission" date="2025-09" db="UniProtKB">
        <authorList>
            <consortium name="Ensembl"/>
        </authorList>
    </citation>
    <scope>IDENTIFICATION</scope>
</reference>
<keyword evidence="2" id="KW-0479">Metal-binding</keyword>
<dbReference type="FunFam" id="1.20.120.1750:FF:000040">
    <property type="entry name" value="RBR-type E3 ubiquitin transferase"/>
    <property type="match status" value="1"/>
</dbReference>
<evidence type="ECO:0000256" key="2">
    <source>
        <dbReference type="ARBA" id="ARBA00022723"/>
    </source>
</evidence>
<evidence type="ECO:0000256" key="1">
    <source>
        <dbReference type="ARBA" id="ARBA00022679"/>
    </source>
</evidence>